<reference evidence="1 2" key="1">
    <citation type="journal article" date="2019" name="Int. J. Syst. Evol. Microbiol.">
        <title>The Global Catalogue of Microorganisms (GCM) 10K type strain sequencing project: providing services to taxonomists for standard genome sequencing and annotation.</title>
        <authorList>
            <consortium name="The Broad Institute Genomics Platform"/>
            <consortium name="The Broad Institute Genome Sequencing Center for Infectious Disease"/>
            <person name="Wu L."/>
            <person name="Ma J."/>
        </authorList>
    </citation>
    <scope>NUCLEOTIDE SEQUENCE [LARGE SCALE GENOMIC DNA]</scope>
    <source>
        <strain evidence="1 2">JCM 30072</strain>
    </source>
</reference>
<dbReference type="GeneID" id="76629636"/>
<dbReference type="InterPro" id="IPR003329">
    <property type="entry name" value="Cytidylyl_trans"/>
</dbReference>
<accession>A0ABD5VZS6</accession>
<dbReference type="AlphaFoldDB" id="A0ABD5VZS6"/>
<organism evidence="1 2">
    <name type="scientific">Halovenus salina</name>
    <dbReference type="NCBI Taxonomy" id="1510225"/>
    <lineage>
        <taxon>Archaea</taxon>
        <taxon>Methanobacteriati</taxon>
        <taxon>Methanobacteriota</taxon>
        <taxon>Stenosarchaea group</taxon>
        <taxon>Halobacteria</taxon>
        <taxon>Halobacteriales</taxon>
        <taxon>Haloarculaceae</taxon>
        <taxon>Halovenus</taxon>
    </lineage>
</organism>
<keyword evidence="1" id="KW-0548">Nucleotidyltransferase</keyword>
<dbReference type="PANTHER" id="PTHR21485">
    <property type="entry name" value="HAD SUPERFAMILY MEMBERS CMAS AND KDSC"/>
    <property type="match status" value="1"/>
</dbReference>
<dbReference type="Gene3D" id="3.90.550.10">
    <property type="entry name" value="Spore Coat Polysaccharide Biosynthesis Protein SpsA, Chain A"/>
    <property type="match status" value="1"/>
</dbReference>
<proteinExistence type="predicted"/>
<dbReference type="InterPro" id="IPR029044">
    <property type="entry name" value="Nucleotide-diphossugar_trans"/>
</dbReference>
<dbReference type="Pfam" id="PF02348">
    <property type="entry name" value="CTP_transf_3"/>
    <property type="match status" value="1"/>
</dbReference>
<name>A0ABD5VZS6_9EURY</name>
<dbReference type="InterPro" id="IPR050793">
    <property type="entry name" value="CMP-NeuNAc_synthase"/>
</dbReference>
<dbReference type="Proteomes" id="UP001596445">
    <property type="component" value="Unassembled WGS sequence"/>
</dbReference>
<dbReference type="PANTHER" id="PTHR21485:SF6">
    <property type="entry name" value="N-ACYLNEURAMINATE CYTIDYLYLTRANSFERASE-RELATED"/>
    <property type="match status" value="1"/>
</dbReference>
<gene>
    <name evidence="1" type="ORF">ACFQQG_05500</name>
</gene>
<keyword evidence="1" id="KW-0808">Transferase</keyword>
<dbReference type="SUPFAM" id="SSF53448">
    <property type="entry name" value="Nucleotide-diphospho-sugar transferases"/>
    <property type="match status" value="1"/>
</dbReference>
<comment type="caution">
    <text evidence="1">The sequence shown here is derived from an EMBL/GenBank/DDBJ whole genome shotgun (WGS) entry which is preliminary data.</text>
</comment>
<sequence length="252" mass="28724">MDVAIITARAGSTSIPNKNVMEVANRSLVSYPVKAAEEAETISKSYTSTNGDKIADVARKLGSEIIWRPEELWGDGGHGDVIKHATETVDEQVEDLENVVVLLGNTTMVDSDLIDQAVELLHERPEIDSTMTVWEAADDHPIRAMKVNDEGYLTAYDEVSEDAETDRKTYDSAFYYDQGIWAFRKETVQEKSGPGTWWWMGEKCQPIVRTWTTGRDIHNHFNAQLHAFYERNREDLREFEERVVWDEYGGDD</sequence>
<keyword evidence="2" id="KW-1185">Reference proteome</keyword>
<evidence type="ECO:0000313" key="1">
    <source>
        <dbReference type="EMBL" id="MFC7057724.1"/>
    </source>
</evidence>
<evidence type="ECO:0000313" key="2">
    <source>
        <dbReference type="Proteomes" id="UP001596445"/>
    </source>
</evidence>
<dbReference type="RefSeq" id="WP_267163505.1">
    <property type="nucleotide sequence ID" value="NZ_CP112972.1"/>
</dbReference>
<dbReference type="EMBL" id="JBHSZI010000001">
    <property type="protein sequence ID" value="MFC7057724.1"/>
    <property type="molecule type" value="Genomic_DNA"/>
</dbReference>
<protein>
    <submittedName>
        <fullName evidence="1">Cytidylyltransferase domain-containing protein</fullName>
    </submittedName>
</protein>
<dbReference type="GO" id="GO:0016779">
    <property type="term" value="F:nucleotidyltransferase activity"/>
    <property type="evidence" value="ECO:0007669"/>
    <property type="project" value="UniProtKB-KW"/>
</dbReference>